<reference evidence="1" key="1">
    <citation type="journal article" date="2014" name="Int. J. Syst. Evol. Microbiol.">
        <title>Complete genome sequence of Corynebacterium casei LMG S-19264T (=DSM 44701T), isolated from a smear-ripened cheese.</title>
        <authorList>
            <consortium name="US DOE Joint Genome Institute (JGI-PGF)"/>
            <person name="Walter F."/>
            <person name="Albersmeier A."/>
            <person name="Kalinowski J."/>
            <person name="Ruckert C."/>
        </authorList>
    </citation>
    <scope>NUCLEOTIDE SEQUENCE</scope>
    <source>
        <strain evidence="1">CGMCC 1.7081</strain>
    </source>
</reference>
<evidence type="ECO:0000313" key="2">
    <source>
        <dbReference type="Proteomes" id="UP000611500"/>
    </source>
</evidence>
<evidence type="ECO:0000313" key="1">
    <source>
        <dbReference type="EMBL" id="GHG85527.1"/>
    </source>
</evidence>
<dbReference type="AlphaFoldDB" id="A0A8J3MBU1"/>
<sequence length="168" mass="17872">MALGGKILGDRTVQNDTLLEQIWGEAVEYCAPADMSPLAKLLSALLTVPTVALVTHAGMARAHALMEDTELLPGASLGDVLAEELGVDIPHDAVVLIEPVESAEAEALSGSDLGQELGRLLMELASTGHSTLIRMDALAGVEVRPVVRDFSRAATEIDRRSYQDEMRA</sequence>
<keyword evidence="2" id="KW-1185">Reference proteome</keyword>
<dbReference type="EMBL" id="BNAP01000003">
    <property type="protein sequence ID" value="GHG85527.1"/>
    <property type="molecule type" value="Genomic_DNA"/>
</dbReference>
<reference evidence="1" key="2">
    <citation type="submission" date="2020-09" db="EMBL/GenBank/DDBJ databases">
        <authorList>
            <person name="Sun Q."/>
            <person name="Zhou Y."/>
        </authorList>
    </citation>
    <scope>NUCLEOTIDE SEQUENCE</scope>
    <source>
        <strain evidence="1">CGMCC 1.7081</strain>
    </source>
</reference>
<protein>
    <submittedName>
        <fullName evidence="1">Uncharacterized protein</fullName>
    </submittedName>
</protein>
<dbReference type="Proteomes" id="UP000611500">
    <property type="component" value="Unassembled WGS sequence"/>
</dbReference>
<name>A0A8J3MBU1_9RHOB</name>
<accession>A0A8J3MBU1</accession>
<proteinExistence type="predicted"/>
<organism evidence="1 2">
    <name type="scientific">Pseudodonghicola xiamenensis</name>
    <dbReference type="NCBI Taxonomy" id="337702"/>
    <lineage>
        <taxon>Bacteria</taxon>
        <taxon>Pseudomonadati</taxon>
        <taxon>Pseudomonadota</taxon>
        <taxon>Alphaproteobacteria</taxon>
        <taxon>Rhodobacterales</taxon>
        <taxon>Paracoccaceae</taxon>
        <taxon>Pseudodonghicola</taxon>
    </lineage>
</organism>
<comment type="caution">
    <text evidence="1">The sequence shown here is derived from an EMBL/GenBank/DDBJ whole genome shotgun (WGS) entry which is preliminary data.</text>
</comment>
<gene>
    <name evidence="1" type="ORF">GCM10010961_12660</name>
</gene>